<dbReference type="EMBL" id="JABDJR010000142">
    <property type="protein sequence ID" value="NNF05851.1"/>
    <property type="molecule type" value="Genomic_DNA"/>
</dbReference>
<dbReference type="InterPro" id="IPR001647">
    <property type="entry name" value="HTH_TetR"/>
</dbReference>
<sequence>MAVKSESPAKERILRVSLDLFGRRGVSGATVGDIAKKAECSQAALYKYWEGKEVLAQELFESAYERLIRSMEDERDRWEGAVERVTGLLVGFLRFARRNPKEHALLFQVFHSEYVRWLAGTKKPSDVVADAIKAATKSGAIPPTNAYLKAAFALGMTIRLALFEQQNLVPGISRDQSESELVQALGAMLRSPGA</sequence>
<dbReference type="Pfam" id="PF00440">
    <property type="entry name" value="TetR_N"/>
    <property type="match status" value="1"/>
</dbReference>
<protein>
    <submittedName>
        <fullName evidence="6">TetR/AcrR family transcriptional regulator</fullName>
    </submittedName>
</protein>
<dbReference type="AlphaFoldDB" id="A0A7Y2E612"/>
<dbReference type="PANTHER" id="PTHR30055">
    <property type="entry name" value="HTH-TYPE TRANSCRIPTIONAL REGULATOR RUTR"/>
    <property type="match status" value="1"/>
</dbReference>
<evidence type="ECO:0000313" key="7">
    <source>
        <dbReference type="Proteomes" id="UP000547674"/>
    </source>
</evidence>
<accession>A0A7Y2E612</accession>
<evidence type="ECO:0000256" key="4">
    <source>
        <dbReference type="PROSITE-ProRule" id="PRU00335"/>
    </source>
</evidence>
<keyword evidence="3" id="KW-0804">Transcription</keyword>
<dbReference type="Proteomes" id="UP000547674">
    <property type="component" value="Unassembled WGS sequence"/>
</dbReference>
<gene>
    <name evidence="6" type="ORF">HKN21_03760</name>
</gene>
<organism evidence="6 7">
    <name type="scientific">Eiseniibacteriota bacterium</name>
    <dbReference type="NCBI Taxonomy" id="2212470"/>
    <lineage>
        <taxon>Bacteria</taxon>
        <taxon>Candidatus Eiseniibacteriota</taxon>
    </lineage>
</organism>
<keyword evidence="2 4" id="KW-0238">DNA-binding</keyword>
<dbReference type="InterPro" id="IPR050109">
    <property type="entry name" value="HTH-type_TetR-like_transc_reg"/>
</dbReference>
<evidence type="ECO:0000256" key="2">
    <source>
        <dbReference type="ARBA" id="ARBA00023125"/>
    </source>
</evidence>
<name>A0A7Y2E612_UNCEI</name>
<dbReference type="GO" id="GO:0003700">
    <property type="term" value="F:DNA-binding transcription factor activity"/>
    <property type="evidence" value="ECO:0007669"/>
    <property type="project" value="TreeGrafter"/>
</dbReference>
<dbReference type="SUPFAM" id="SSF46689">
    <property type="entry name" value="Homeodomain-like"/>
    <property type="match status" value="1"/>
</dbReference>
<dbReference type="InterPro" id="IPR009057">
    <property type="entry name" value="Homeodomain-like_sf"/>
</dbReference>
<evidence type="ECO:0000256" key="3">
    <source>
        <dbReference type="ARBA" id="ARBA00023163"/>
    </source>
</evidence>
<reference evidence="6 7" key="1">
    <citation type="submission" date="2020-03" db="EMBL/GenBank/DDBJ databases">
        <title>Metabolic flexibility allows generalist bacteria to become dominant in a frequently disturbed ecosystem.</title>
        <authorList>
            <person name="Chen Y.-J."/>
            <person name="Leung P.M."/>
            <person name="Bay S.K."/>
            <person name="Hugenholtz P."/>
            <person name="Kessler A.J."/>
            <person name="Shelley G."/>
            <person name="Waite D.W."/>
            <person name="Cook P.L."/>
            <person name="Greening C."/>
        </authorList>
    </citation>
    <scope>NUCLEOTIDE SEQUENCE [LARGE SCALE GENOMIC DNA]</scope>
    <source>
        <strain evidence="6">SS_bin_28</strain>
    </source>
</reference>
<feature type="domain" description="HTH tetR-type" evidence="5">
    <location>
        <begin position="7"/>
        <end position="67"/>
    </location>
</feature>
<dbReference type="PRINTS" id="PR00455">
    <property type="entry name" value="HTHTETR"/>
</dbReference>
<keyword evidence="1" id="KW-0805">Transcription regulation</keyword>
<dbReference type="GO" id="GO:0000976">
    <property type="term" value="F:transcription cis-regulatory region binding"/>
    <property type="evidence" value="ECO:0007669"/>
    <property type="project" value="TreeGrafter"/>
</dbReference>
<feature type="DNA-binding region" description="H-T-H motif" evidence="4">
    <location>
        <begin position="30"/>
        <end position="49"/>
    </location>
</feature>
<evidence type="ECO:0000256" key="1">
    <source>
        <dbReference type="ARBA" id="ARBA00023015"/>
    </source>
</evidence>
<evidence type="ECO:0000259" key="5">
    <source>
        <dbReference type="PROSITE" id="PS50977"/>
    </source>
</evidence>
<comment type="caution">
    <text evidence="6">The sequence shown here is derived from an EMBL/GenBank/DDBJ whole genome shotgun (WGS) entry which is preliminary data.</text>
</comment>
<proteinExistence type="predicted"/>
<dbReference type="PANTHER" id="PTHR30055:SF234">
    <property type="entry name" value="HTH-TYPE TRANSCRIPTIONAL REGULATOR BETI"/>
    <property type="match status" value="1"/>
</dbReference>
<dbReference type="Gene3D" id="1.10.357.10">
    <property type="entry name" value="Tetracycline Repressor, domain 2"/>
    <property type="match status" value="1"/>
</dbReference>
<dbReference type="PROSITE" id="PS50977">
    <property type="entry name" value="HTH_TETR_2"/>
    <property type="match status" value="1"/>
</dbReference>
<evidence type="ECO:0000313" key="6">
    <source>
        <dbReference type="EMBL" id="NNF05851.1"/>
    </source>
</evidence>